<name>A0A1F2ULP7_9ACTN</name>
<dbReference type="Proteomes" id="UP000178086">
    <property type="component" value="Unassembled WGS sequence"/>
</dbReference>
<evidence type="ECO:0000313" key="2">
    <source>
        <dbReference type="Proteomes" id="UP000178086"/>
    </source>
</evidence>
<organism evidence="1 2">
    <name type="scientific">Candidatus Aquicultor primus</name>
    <dbReference type="NCBI Taxonomy" id="1797195"/>
    <lineage>
        <taxon>Bacteria</taxon>
        <taxon>Bacillati</taxon>
        <taxon>Actinomycetota</taxon>
        <taxon>Candidatus Aquicultoria</taxon>
        <taxon>Candidatus Aquicultorales</taxon>
        <taxon>Candidatus Aquicultoraceae</taxon>
        <taxon>Candidatus Aquicultor</taxon>
    </lineage>
</organism>
<dbReference type="AlphaFoldDB" id="A0A1F2ULP7"/>
<proteinExistence type="predicted"/>
<dbReference type="EMBL" id="MELI01000108">
    <property type="protein sequence ID" value="OFW31935.1"/>
    <property type="molecule type" value="Genomic_DNA"/>
</dbReference>
<protein>
    <submittedName>
        <fullName evidence="1">Uncharacterized protein</fullName>
    </submittedName>
</protein>
<reference evidence="1 2" key="1">
    <citation type="journal article" date="2016" name="Nat. Commun.">
        <title>Thousands of microbial genomes shed light on interconnected biogeochemical processes in an aquifer system.</title>
        <authorList>
            <person name="Anantharaman K."/>
            <person name="Brown C.T."/>
            <person name="Hug L.A."/>
            <person name="Sharon I."/>
            <person name="Castelle C.J."/>
            <person name="Probst A.J."/>
            <person name="Thomas B.C."/>
            <person name="Singh A."/>
            <person name="Wilkins M.J."/>
            <person name="Karaoz U."/>
            <person name="Brodie E.L."/>
            <person name="Williams K.H."/>
            <person name="Hubbard S.S."/>
            <person name="Banfield J.F."/>
        </authorList>
    </citation>
    <scope>NUCLEOTIDE SEQUENCE [LARGE SCALE GENOMIC DNA]</scope>
</reference>
<comment type="caution">
    <text evidence="1">The sequence shown here is derived from an EMBL/GenBank/DDBJ whole genome shotgun (WGS) entry which is preliminary data.</text>
</comment>
<gene>
    <name evidence="1" type="ORF">A2074_04175</name>
</gene>
<evidence type="ECO:0000313" key="1">
    <source>
        <dbReference type="EMBL" id="OFW31935.1"/>
    </source>
</evidence>
<sequence>MNPTIDNVSVEEIESLICQIEEIKAARIVVGPGRGIEEIHILASSGKGPKQISRDIESMLMAQFGLPVNHRKISIAQLGSAQTRVCRARPKLDSVRHEVDDRRARVAVTLRHGDTSYEGLAEGVASRAGRLRLVASATLAAVEQIIPGDEAFALEDITAMALGRDTVVVASVALLGSSGDETYVGCAIVKDDEREAIVRAVLDAVNRRLEFLITP</sequence>
<accession>A0A1F2ULP7</accession>